<evidence type="ECO:0000256" key="1">
    <source>
        <dbReference type="ARBA" id="ARBA00001120"/>
    </source>
</evidence>
<dbReference type="GO" id="GO:0004674">
    <property type="term" value="F:protein serine/threonine kinase activity"/>
    <property type="evidence" value="ECO:0007669"/>
    <property type="project" value="UniProtKB-KW"/>
</dbReference>
<feature type="active site" evidence="14">
    <location>
        <position position="143"/>
    </location>
</feature>
<dbReference type="NCBIfam" id="TIGR00679">
    <property type="entry name" value="hpr-ser"/>
    <property type="match status" value="1"/>
</dbReference>
<evidence type="ECO:0000256" key="2">
    <source>
        <dbReference type="ARBA" id="ARBA00001946"/>
    </source>
</evidence>
<feature type="binding site" evidence="14">
    <location>
        <position position="207"/>
    </location>
    <ligand>
        <name>Mg(2+)</name>
        <dbReference type="ChEBI" id="CHEBI:18420"/>
    </ligand>
</feature>
<evidence type="ECO:0000256" key="8">
    <source>
        <dbReference type="ARBA" id="ARBA00022741"/>
    </source>
</evidence>
<dbReference type="AlphaFoldDB" id="A0A2M9Y284"/>
<dbReference type="Gene3D" id="3.40.1390.20">
    <property type="entry name" value="HprK N-terminal domain-like"/>
    <property type="match status" value="1"/>
</dbReference>
<feature type="active site" description="Proton acceptor; for phosphorylation activity. Proton donor; for dephosphorylation activity" evidence="14">
    <location>
        <position position="182"/>
    </location>
</feature>
<dbReference type="EC" id="2.7.4.-" evidence="14"/>
<evidence type="ECO:0000259" key="16">
    <source>
        <dbReference type="Pfam" id="PF07475"/>
    </source>
</evidence>
<evidence type="ECO:0000256" key="5">
    <source>
        <dbReference type="ARBA" id="ARBA00022527"/>
    </source>
</evidence>
<keyword evidence="12 14" id="KW-0511">Multifunctional enzyme</keyword>
<name>A0A2M9Y284_9LEPT</name>
<comment type="catalytic activity">
    <reaction evidence="1 14">
        <text>[HPr protein]-L-serine + ATP = [HPr protein]-O-phospho-L-serine + ADP + H(+)</text>
        <dbReference type="Rhea" id="RHEA:46600"/>
        <dbReference type="Rhea" id="RHEA-COMP:11602"/>
        <dbReference type="Rhea" id="RHEA-COMP:11603"/>
        <dbReference type="ChEBI" id="CHEBI:15378"/>
        <dbReference type="ChEBI" id="CHEBI:29999"/>
        <dbReference type="ChEBI" id="CHEBI:30616"/>
        <dbReference type="ChEBI" id="CHEBI:83421"/>
        <dbReference type="ChEBI" id="CHEBI:456216"/>
    </reaction>
</comment>
<comment type="subunit">
    <text evidence="4 14">Homohexamer.</text>
</comment>
<dbReference type="SUPFAM" id="SSF75138">
    <property type="entry name" value="HprK N-terminal domain-like"/>
    <property type="match status" value="1"/>
</dbReference>
<dbReference type="SUPFAM" id="SSF53795">
    <property type="entry name" value="PEP carboxykinase-like"/>
    <property type="match status" value="1"/>
</dbReference>
<evidence type="ECO:0000256" key="6">
    <source>
        <dbReference type="ARBA" id="ARBA00022679"/>
    </source>
</evidence>
<dbReference type="InterPro" id="IPR028979">
    <property type="entry name" value="Ser_kin/Pase_Hpr-like_N_sf"/>
</dbReference>
<evidence type="ECO:0000313" key="18">
    <source>
        <dbReference type="Proteomes" id="UP000297891"/>
    </source>
</evidence>
<proteinExistence type="inferred from homology"/>
<accession>A0A2M9Y284</accession>
<keyword evidence="5 14" id="KW-0723">Serine/threonine-protein kinase</keyword>
<protein>
    <recommendedName>
        <fullName evidence="14">HPr kinase/phosphorylase</fullName>
        <shortName evidence="14">HPrK/P</shortName>
        <ecNumber evidence="14">2.7.11.-</ecNumber>
        <ecNumber evidence="14">2.7.4.-</ecNumber>
    </recommendedName>
    <alternativeName>
        <fullName evidence="14">HPr(Ser) kinase/phosphorylase</fullName>
    </alternativeName>
</protein>
<gene>
    <name evidence="14" type="primary">hprK</name>
    <name evidence="17" type="ORF">EHQ30_15750</name>
</gene>
<dbReference type="EMBL" id="RQFP01000014">
    <property type="protein sequence ID" value="TGK91657.1"/>
    <property type="molecule type" value="Genomic_DNA"/>
</dbReference>
<reference evidence="17" key="1">
    <citation type="journal article" date="2019" name="PLoS Negl. Trop. Dis.">
        <title>Revisiting the worldwide diversity of Leptospira species in the environment.</title>
        <authorList>
            <person name="Vincent A.T."/>
            <person name="Schiettekatte O."/>
            <person name="Bourhy P."/>
            <person name="Veyrier F.J."/>
            <person name="Picardeau M."/>
        </authorList>
    </citation>
    <scope>NUCLEOTIDE SEQUENCE [LARGE SCALE GENOMIC DNA]</scope>
    <source>
        <strain evidence="17">201800277</strain>
    </source>
</reference>
<dbReference type="Gene3D" id="3.40.50.300">
    <property type="entry name" value="P-loop containing nucleotide triphosphate hydrolases"/>
    <property type="match status" value="1"/>
</dbReference>
<dbReference type="HAMAP" id="MF_01249">
    <property type="entry name" value="HPr_kinase"/>
    <property type="match status" value="1"/>
</dbReference>
<dbReference type="CDD" id="cd01918">
    <property type="entry name" value="HprK_C"/>
    <property type="match status" value="1"/>
</dbReference>
<dbReference type="OrthoDB" id="9778803at2"/>
<organism evidence="17 18">
    <name type="scientific">Leptospira brenneri</name>
    <dbReference type="NCBI Taxonomy" id="2023182"/>
    <lineage>
        <taxon>Bacteria</taxon>
        <taxon>Pseudomonadati</taxon>
        <taxon>Spirochaetota</taxon>
        <taxon>Spirochaetia</taxon>
        <taxon>Leptospirales</taxon>
        <taxon>Leptospiraceae</taxon>
        <taxon>Leptospira</taxon>
    </lineage>
</organism>
<sequence>MPVPGITVDAILRDHEDLQLKLVTGEAGLSNRINNAEINRPGLSLTGFFDFFANDRIQILGKGEWAYLNSLSKEKLSEITEKFFEFHLNCIIYTHGNEPQIPFVERAKQKGIPLFKTEIATHRFITLISQILDRALAPRTMRHGVLIEVFGIGTLLTGRSGVGKSETALELIERGHRLVADDMVEIRRLSESYLIGSCSDLLRHHMEIRGLGILNIKDLFGVGSVRDHKLIELIINLKEWEEQTSGEYERTGIEQSMEEILGVSVPYIEIPVKPGRNIPIIVETAAMNQRLRKMGKNSAKEFSNKLNTYIQQNSIETNPVKD</sequence>
<comment type="miscellaneous">
    <text evidence="14">Both phosphorylation and phosphorolysis are carried out by the same active site and suggest a common mechanism for both reactions.</text>
</comment>
<dbReference type="PANTHER" id="PTHR30305:SF1">
    <property type="entry name" value="HPR KINASE_PHOSPHORYLASE"/>
    <property type="match status" value="1"/>
</dbReference>
<dbReference type="Proteomes" id="UP000297891">
    <property type="component" value="Unassembled WGS sequence"/>
</dbReference>
<comment type="function">
    <text evidence="14">Catalyzes the ATP- as well as the pyrophosphate-dependent phosphorylation of a specific serine residue in HPr, a phosphocarrier protein of the phosphoenolpyruvate-dependent sugar phosphotransferase system (PTS). HprK/P also catalyzes the pyrophosphate-producing, inorganic phosphate-dependent dephosphorylation (phosphorolysis) of seryl-phosphorylated HPr (P-Ser-HPr).</text>
</comment>
<keyword evidence="18" id="KW-1185">Reference proteome</keyword>
<dbReference type="GO" id="GO:0006109">
    <property type="term" value="P:regulation of carbohydrate metabolic process"/>
    <property type="evidence" value="ECO:0007669"/>
    <property type="project" value="UniProtKB-UniRule"/>
</dbReference>
<dbReference type="GO" id="GO:0000287">
    <property type="term" value="F:magnesium ion binding"/>
    <property type="evidence" value="ECO:0007669"/>
    <property type="project" value="UniProtKB-UniRule"/>
</dbReference>
<dbReference type="RefSeq" id="WP_100790095.1">
    <property type="nucleotide sequence ID" value="NZ_NPDQ01000003.1"/>
</dbReference>
<dbReference type="InterPro" id="IPR027417">
    <property type="entry name" value="P-loop_NTPase"/>
</dbReference>
<dbReference type="FunFam" id="3.40.50.300:FF:000174">
    <property type="entry name" value="HPr kinase/phosphorylase"/>
    <property type="match status" value="1"/>
</dbReference>
<keyword evidence="8 14" id="KW-0547">Nucleotide-binding</keyword>
<comment type="domain">
    <text evidence="14">The Walker A ATP-binding motif also binds Pi and PPi.</text>
</comment>
<comment type="caution">
    <text evidence="17">The sequence shown here is derived from an EMBL/GenBank/DDBJ whole genome shotgun (WGS) entry which is preliminary data.</text>
</comment>
<dbReference type="GO" id="GO:0005524">
    <property type="term" value="F:ATP binding"/>
    <property type="evidence" value="ECO:0007669"/>
    <property type="project" value="UniProtKB-UniRule"/>
</dbReference>
<feature type="domain" description="HPr(Ser) kinase/phosphorylase N-terminal" evidence="15">
    <location>
        <begin position="6"/>
        <end position="132"/>
    </location>
</feature>
<evidence type="ECO:0000313" key="17">
    <source>
        <dbReference type="EMBL" id="TGK91657.1"/>
    </source>
</evidence>
<keyword evidence="9 14" id="KW-0418">Kinase</keyword>
<comment type="similarity">
    <text evidence="3 14">Belongs to the HPrK/P family.</text>
</comment>
<evidence type="ECO:0000256" key="3">
    <source>
        <dbReference type="ARBA" id="ARBA00006883"/>
    </source>
</evidence>
<evidence type="ECO:0000256" key="4">
    <source>
        <dbReference type="ARBA" id="ARBA00011643"/>
    </source>
</evidence>
<evidence type="ECO:0000256" key="14">
    <source>
        <dbReference type="HAMAP-Rule" id="MF_01249"/>
    </source>
</evidence>
<feature type="binding site" evidence="14">
    <location>
        <position position="165"/>
    </location>
    <ligand>
        <name>Mg(2+)</name>
        <dbReference type="ChEBI" id="CHEBI:18420"/>
    </ligand>
</feature>
<dbReference type="InterPro" id="IPR011126">
    <property type="entry name" value="Hpr_kin/Pase_Hpr_N"/>
</dbReference>
<feature type="active site" evidence="14">
    <location>
        <position position="164"/>
    </location>
</feature>
<evidence type="ECO:0000259" key="15">
    <source>
        <dbReference type="Pfam" id="PF02603"/>
    </source>
</evidence>
<feature type="binding site" evidence="14">
    <location>
        <begin position="158"/>
        <end position="165"/>
    </location>
    <ligand>
        <name>ATP</name>
        <dbReference type="ChEBI" id="CHEBI:30616"/>
    </ligand>
</feature>
<dbReference type="Pfam" id="PF02603">
    <property type="entry name" value="Hpr_kinase_N"/>
    <property type="match status" value="1"/>
</dbReference>
<keyword evidence="6 14" id="KW-0808">Transferase</keyword>
<dbReference type="Pfam" id="PF07475">
    <property type="entry name" value="Hpr_kinase_C"/>
    <property type="match status" value="1"/>
</dbReference>
<dbReference type="GO" id="GO:0000155">
    <property type="term" value="F:phosphorelay sensor kinase activity"/>
    <property type="evidence" value="ECO:0007669"/>
    <property type="project" value="InterPro"/>
</dbReference>
<comment type="catalytic activity">
    <reaction evidence="13 14">
        <text>[HPr protein]-O-phospho-L-serine + phosphate + H(+) = [HPr protein]-L-serine + diphosphate</text>
        <dbReference type="Rhea" id="RHEA:46604"/>
        <dbReference type="Rhea" id="RHEA-COMP:11602"/>
        <dbReference type="Rhea" id="RHEA-COMP:11603"/>
        <dbReference type="ChEBI" id="CHEBI:15378"/>
        <dbReference type="ChEBI" id="CHEBI:29999"/>
        <dbReference type="ChEBI" id="CHEBI:33019"/>
        <dbReference type="ChEBI" id="CHEBI:43474"/>
        <dbReference type="ChEBI" id="CHEBI:83421"/>
    </reaction>
</comment>
<keyword evidence="11 14" id="KW-0460">Magnesium</keyword>
<dbReference type="InterPro" id="IPR003755">
    <property type="entry name" value="HPr(Ser)_kin/Pase"/>
</dbReference>
<evidence type="ECO:0000256" key="10">
    <source>
        <dbReference type="ARBA" id="ARBA00022840"/>
    </source>
</evidence>
<comment type="cofactor">
    <cofactor evidence="2 14">
        <name>Mg(2+)</name>
        <dbReference type="ChEBI" id="CHEBI:18420"/>
    </cofactor>
</comment>
<evidence type="ECO:0000256" key="7">
    <source>
        <dbReference type="ARBA" id="ARBA00022723"/>
    </source>
</evidence>
<dbReference type="InterPro" id="IPR011104">
    <property type="entry name" value="Hpr_kin/Pase_C"/>
</dbReference>
<keyword evidence="7 14" id="KW-0479">Metal-binding</keyword>
<feature type="region of interest" description="Important for the catalytic mechanism of both phosphorylation and dephosphorylation" evidence="14">
    <location>
        <begin position="206"/>
        <end position="215"/>
    </location>
</feature>
<evidence type="ECO:0000256" key="13">
    <source>
        <dbReference type="ARBA" id="ARBA00047657"/>
    </source>
</evidence>
<evidence type="ECO:0000256" key="12">
    <source>
        <dbReference type="ARBA" id="ARBA00023268"/>
    </source>
</evidence>
<feature type="region of interest" description="Important for the catalytic mechanism of dephosphorylation" evidence="14">
    <location>
        <begin position="271"/>
        <end position="276"/>
    </location>
</feature>
<feature type="domain" description="HPr kinase/phosphorylase C-terminal" evidence="16">
    <location>
        <begin position="135"/>
        <end position="305"/>
    </location>
</feature>
<keyword evidence="10 14" id="KW-0067">ATP-binding</keyword>
<evidence type="ECO:0000256" key="9">
    <source>
        <dbReference type="ARBA" id="ARBA00022777"/>
    </source>
</evidence>
<feature type="active site" evidence="14">
    <location>
        <position position="250"/>
    </location>
</feature>
<dbReference type="PANTHER" id="PTHR30305">
    <property type="entry name" value="PROTEIN YJDM-RELATED"/>
    <property type="match status" value="1"/>
</dbReference>
<dbReference type="GO" id="GO:0004712">
    <property type="term" value="F:protein serine/threonine/tyrosine kinase activity"/>
    <property type="evidence" value="ECO:0007669"/>
    <property type="project" value="UniProtKB-UniRule"/>
</dbReference>
<evidence type="ECO:0000256" key="11">
    <source>
        <dbReference type="ARBA" id="ARBA00022842"/>
    </source>
</evidence>
<dbReference type="EC" id="2.7.11.-" evidence="14"/>